<dbReference type="SUPFAM" id="SSF48726">
    <property type="entry name" value="Immunoglobulin"/>
    <property type="match status" value="1"/>
</dbReference>
<dbReference type="PANTHER" id="PTHR24100">
    <property type="entry name" value="BUTYROPHILIN"/>
    <property type="match status" value="1"/>
</dbReference>
<evidence type="ECO:0000256" key="2">
    <source>
        <dbReference type="ARBA" id="ARBA00023136"/>
    </source>
</evidence>
<reference evidence="5" key="1">
    <citation type="submission" date="2025-08" db="UniProtKB">
        <authorList>
            <consortium name="Ensembl"/>
        </authorList>
    </citation>
    <scope>IDENTIFICATION</scope>
</reference>
<dbReference type="InterPro" id="IPR013783">
    <property type="entry name" value="Ig-like_fold"/>
</dbReference>
<sequence>GEARVFWWDRDSSRVHVYESGSDRSGEQDQLYRNRTKMNEDLLRSGDVSLTLKHPTEEDSGDYRCEVKKRGELKWVLIICC</sequence>
<keyword evidence="2" id="KW-0472">Membrane</keyword>
<dbReference type="AlphaFoldDB" id="A0A3Q2QKW5"/>
<dbReference type="GO" id="GO:0005102">
    <property type="term" value="F:signaling receptor binding"/>
    <property type="evidence" value="ECO:0007669"/>
    <property type="project" value="TreeGrafter"/>
</dbReference>
<dbReference type="Pfam" id="PF07686">
    <property type="entry name" value="V-set"/>
    <property type="match status" value="1"/>
</dbReference>
<dbReference type="Ensembl" id="ENSFHET00000000496.1">
    <property type="protein sequence ID" value="ENSFHEP00000027297.1"/>
    <property type="gene ID" value="ENSFHEG00000010664.1"/>
</dbReference>
<feature type="domain" description="Ig-like" evidence="4">
    <location>
        <begin position="1"/>
        <end position="67"/>
    </location>
</feature>
<dbReference type="InterPro" id="IPR007110">
    <property type="entry name" value="Ig-like_dom"/>
</dbReference>
<name>A0A3Q2QKW5_FUNHE</name>
<evidence type="ECO:0000259" key="4">
    <source>
        <dbReference type="PROSITE" id="PS50835"/>
    </source>
</evidence>
<protein>
    <recommendedName>
        <fullName evidence="4">Ig-like domain-containing protein</fullName>
    </recommendedName>
</protein>
<dbReference type="GO" id="GO:0001817">
    <property type="term" value="P:regulation of cytokine production"/>
    <property type="evidence" value="ECO:0007669"/>
    <property type="project" value="TreeGrafter"/>
</dbReference>
<dbReference type="GeneTree" id="ENSGT01140000286357"/>
<proteinExistence type="predicted"/>
<keyword evidence="3" id="KW-0393">Immunoglobulin domain</keyword>
<keyword evidence="6" id="KW-1185">Reference proteome</keyword>
<dbReference type="InterPro" id="IPR013106">
    <property type="entry name" value="Ig_V-set"/>
</dbReference>
<dbReference type="InterPro" id="IPR036179">
    <property type="entry name" value="Ig-like_dom_sf"/>
</dbReference>
<dbReference type="GO" id="GO:0050852">
    <property type="term" value="P:T cell receptor signaling pathway"/>
    <property type="evidence" value="ECO:0007669"/>
    <property type="project" value="TreeGrafter"/>
</dbReference>
<dbReference type="Proteomes" id="UP000265000">
    <property type="component" value="Unplaced"/>
</dbReference>
<dbReference type="Gene3D" id="2.60.40.10">
    <property type="entry name" value="Immunoglobulins"/>
    <property type="match status" value="1"/>
</dbReference>
<evidence type="ECO:0000313" key="5">
    <source>
        <dbReference type="Ensembl" id="ENSFHEP00000027297.1"/>
    </source>
</evidence>
<reference evidence="5" key="2">
    <citation type="submission" date="2025-09" db="UniProtKB">
        <authorList>
            <consortium name="Ensembl"/>
        </authorList>
    </citation>
    <scope>IDENTIFICATION</scope>
</reference>
<organism evidence="5 6">
    <name type="scientific">Fundulus heteroclitus</name>
    <name type="common">Killifish</name>
    <name type="synonym">Mummichog</name>
    <dbReference type="NCBI Taxonomy" id="8078"/>
    <lineage>
        <taxon>Eukaryota</taxon>
        <taxon>Metazoa</taxon>
        <taxon>Chordata</taxon>
        <taxon>Craniata</taxon>
        <taxon>Vertebrata</taxon>
        <taxon>Euteleostomi</taxon>
        <taxon>Actinopterygii</taxon>
        <taxon>Neopterygii</taxon>
        <taxon>Teleostei</taxon>
        <taxon>Neoteleostei</taxon>
        <taxon>Acanthomorphata</taxon>
        <taxon>Ovalentaria</taxon>
        <taxon>Atherinomorphae</taxon>
        <taxon>Cyprinodontiformes</taxon>
        <taxon>Fundulidae</taxon>
        <taxon>Fundulus</taxon>
    </lineage>
</organism>
<dbReference type="GO" id="GO:0009897">
    <property type="term" value="C:external side of plasma membrane"/>
    <property type="evidence" value="ECO:0007669"/>
    <property type="project" value="TreeGrafter"/>
</dbReference>
<dbReference type="InterPro" id="IPR050504">
    <property type="entry name" value="IgSF_BTN/MOG"/>
</dbReference>
<accession>A0A3Q2QKW5</accession>
<evidence type="ECO:0000313" key="6">
    <source>
        <dbReference type="Proteomes" id="UP000265000"/>
    </source>
</evidence>
<dbReference type="PROSITE" id="PS50835">
    <property type="entry name" value="IG_LIKE"/>
    <property type="match status" value="1"/>
</dbReference>
<evidence type="ECO:0000256" key="3">
    <source>
        <dbReference type="ARBA" id="ARBA00023319"/>
    </source>
</evidence>
<comment type="subcellular location">
    <subcellularLocation>
        <location evidence="1">Membrane</location>
    </subcellularLocation>
</comment>
<evidence type="ECO:0000256" key="1">
    <source>
        <dbReference type="ARBA" id="ARBA00004370"/>
    </source>
</evidence>